<reference evidence="3" key="1">
    <citation type="submission" date="2016-11" db="EMBL/GenBank/DDBJ databases">
        <authorList>
            <person name="Varghese N."/>
            <person name="Submissions S."/>
        </authorList>
    </citation>
    <scope>NUCLEOTIDE SEQUENCE</scope>
    <source>
        <strain evidence="3">DSM 4029</strain>
    </source>
</reference>
<evidence type="ECO:0000313" key="5">
    <source>
        <dbReference type="Proteomes" id="UP000474718"/>
    </source>
</evidence>
<dbReference type="RefSeq" id="WP_021658387.1">
    <property type="nucleotide sequence ID" value="NZ_FQVY01000001.1"/>
</dbReference>
<accession>A0AAP1PX64</accession>
<dbReference type="PIRSF" id="PIRSF029895">
    <property type="entry name" value="SpoIV"/>
    <property type="match status" value="1"/>
</dbReference>
<sequence>MYLVRFIRWLLGTVRFTLRGIFSERFINLVYKNGLRLWGTQKREDGFDCYTVAGDYKRMHRLARATGVRIRVQEKRGAPFWLHRYRKRVGVVLGILLFCLFLGWMSRLCWTIEVVGNEAVSSEQIVQAVAESGIKRGANIKKIDLKSAEERTMVLLPGLSSISISNMGTTVVVEVKEVREKLPVVDASQPCNLVAAKKGRITRVLALEGNATVKVGEYVTEGQLLVTGVYEDRWGKALFKHSQGQVFAETEEEITFEIPLTELVKTPVGKVKNRHVLEILGFKVPLFFPGKLEGDYLSEVERQELSLFGLTLPITWHTQRITPVEVGSRELGEEEALGQAQARAQEYADSHYQGKEVQIRQTGGEMGDGAFRATFTLTCEQDIAQEQAVQR</sequence>
<dbReference type="AlphaFoldDB" id="A0AAP1PX64"/>
<evidence type="ECO:0000313" key="3">
    <source>
        <dbReference type="EMBL" id="SHF67593.1"/>
    </source>
</evidence>
<name>A0AAP1PX64_9FIRM</name>
<keyword evidence="5" id="KW-1185">Reference proteome</keyword>
<protein>
    <submittedName>
        <fullName evidence="3">Similar to stage IV sporulation protein</fullName>
    </submittedName>
</protein>
<organism evidence="3 4">
    <name type="scientific">Bittarella massiliensis</name>
    <name type="common">ex Durand et al. 2017</name>
    <dbReference type="NCBI Taxonomy" id="1720313"/>
    <lineage>
        <taxon>Bacteria</taxon>
        <taxon>Bacillati</taxon>
        <taxon>Bacillota</taxon>
        <taxon>Clostridia</taxon>
        <taxon>Eubacteriales</taxon>
        <taxon>Oscillospiraceae</taxon>
        <taxon>Bittarella (ex Durand et al. 2017)</taxon>
    </lineage>
</organism>
<dbReference type="InterPro" id="IPR010690">
    <property type="entry name" value="YqfD"/>
</dbReference>
<comment type="caution">
    <text evidence="3">The sequence shown here is derived from an EMBL/GenBank/DDBJ whole genome shotgun (WGS) entry which is preliminary data.</text>
</comment>
<dbReference type="Proteomes" id="UP000474718">
    <property type="component" value="Unassembled WGS sequence"/>
</dbReference>
<keyword evidence="1" id="KW-1133">Transmembrane helix</keyword>
<reference evidence="2 5" key="3">
    <citation type="journal article" date="2019" name="Nat. Med.">
        <title>A library of human gut bacterial isolates paired with longitudinal multiomics data enables mechanistic microbiome research.</title>
        <authorList>
            <person name="Poyet M."/>
            <person name="Groussin M."/>
            <person name="Gibbons S.M."/>
            <person name="Avila-Pacheco J."/>
            <person name="Jiang X."/>
            <person name="Kearney S.M."/>
            <person name="Perrotta A.R."/>
            <person name="Berdy B."/>
            <person name="Zhao S."/>
            <person name="Lieberman T.D."/>
            <person name="Swanson P.K."/>
            <person name="Smith M."/>
            <person name="Roesemann S."/>
            <person name="Alexander J.E."/>
            <person name="Rich S.A."/>
            <person name="Livny J."/>
            <person name="Vlamakis H."/>
            <person name="Clish C."/>
            <person name="Bullock K."/>
            <person name="Deik A."/>
            <person name="Scott J."/>
            <person name="Pierce K.A."/>
            <person name="Xavier R.J."/>
            <person name="Alm E.J."/>
        </authorList>
    </citation>
    <scope>NUCLEOTIDE SEQUENCE [LARGE SCALE GENOMIC DNA]</scope>
    <source>
        <strain evidence="2 5">BIOML-A2</strain>
    </source>
</reference>
<keyword evidence="1" id="KW-0812">Transmembrane</keyword>
<evidence type="ECO:0000256" key="1">
    <source>
        <dbReference type="SAM" id="Phobius"/>
    </source>
</evidence>
<dbReference type="EMBL" id="FQVY01000001">
    <property type="protein sequence ID" value="SHF67593.1"/>
    <property type="molecule type" value="Genomic_DNA"/>
</dbReference>
<feature type="transmembrane region" description="Helical" evidence="1">
    <location>
        <begin position="89"/>
        <end position="106"/>
    </location>
</feature>
<evidence type="ECO:0000313" key="4">
    <source>
        <dbReference type="Proteomes" id="UP000184089"/>
    </source>
</evidence>
<gene>
    <name evidence="2" type="ORF">GT747_02475</name>
    <name evidence="3" type="ORF">SAMN05444424_0295</name>
</gene>
<proteinExistence type="predicted"/>
<dbReference type="EMBL" id="WWVX01000001">
    <property type="protein sequence ID" value="MZL68642.1"/>
    <property type="molecule type" value="Genomic_DNA"/>
</dbReference>
<keyword evidence="1" id="KW-0472">Membrane</keyword>
<dbReference type="Proteomes" id="UP000184089">
    <property type="component" value="Unassembled WGS sequence"/>
</dbReference>
<reference evidence="4" key="2">
    <citation type="submission" date="2016-11" db="EMBL/GenBank/DDBJ databases">
        <authorList>
            <person name="Jaros S."/>
            <person name="Januszkiewicz K."/>
            <person name="Wedrychowicz H."/>
        </authorList>
    </citation>
    <scope>NUCLEOTIDE SEQUENCE [LARGE SCALE GENOMIC DNA]</scope>
    <source>
        <strain evidence="4">DSM 4029</strain>
    </source>
</reference>
<evidence type="ECO:0000313" key="2">
    <source>
        <dbReference type="EMBL" id="MZL68642.1"/>
    </source>
</evidence>
<dbReference type="Pfam" id="PF06898">
    <property type="entry name" value="YqfD"/>
    <property type="match status" value="1"/>
</dbReference>